<gene>
    <name evidence="1" type="ORF">EBBID32_9990</name>
</gene>
<dbReference type="Proteomes" id="UP000013201">
    <property type="component" value="Unassembled WGS sequence"/>
</dbReference>
<dbReference type="EMBL" id="CAVK010000050">
    <property type="protein sequence ID" value="CCW16661.1"/>
    <property type="molecule type" value="Genomic_DNA"/>
</dbReference>
<dbReference type="AlphaFoldDB" id="N1MIA3"/>
<reference evidence="2" key="2">
    <citation type="submission" date="2013-04" db="EMBL/GenBank/DDBJ databases">
        <title>Bisphenol A degrading Sphingobium sp. strain BiD32.</title>
        <authorList>
            <person name="Nielsen J.L."/>
            <person name="Zhou N.A."/>
            <person name="Kjeldal H."/>
        </authorList>
    </citation>
    <scope>NUCLEOTIDE SEQUENCE [LARGE SCALE GENOMIC DNA]</scope>
    <source>
        <strain evidence="2">BiD32</strain>
    </source>
</reference>
<keyword evidence="2" id="KW-1185">Reference proteome</keyword>
<evidence type="ECO:0000313" key="2">
    <source>
        <dbReference type="Proteomes" id="UP000013201"/>
    </source>
</evidence>
<organism evidence="1 2">
    <name type="scientific">Sphingobium indicum BiD32</name>
    <dbReference type="NCBI Taxonomy" id="1301087"/>
    <lineage>
        <taxon>Bacteria</taxon>
        <taxon>Pseudomonadati</taxon>
        <taxon>Pseudomonadota</taxon>
        <taxon>Alphaproteobacteria</taxon>
        <taxon>Sphingomonadales</taxon>
        <taxon>Sphingomonadaceae</taxon>
        <taxon>Sphingobium</taxon>
    </lineage>
</organism>
<evidence type="ECO:0008006" key="3">
    <source>
        <dbReference type="Google" id="ProtNLM"/>
    </source>
</evidence>
<sequence length="38" mass="4418">MLPATARFRSRTKLFTDIPEYFLSVRGFARLLFVVLKG</sequence>
<accession>N1MIA3</accession>
<comment type="caution">
    <text evidence="1">The sequence shown here is derived from an EMBL/GenBank/DDBJ whole genome shotgun (WGS) entry which is preliminary data.</text>
</comment>
<name>N1MIA3_9SPHN</name>
<evidence type="ECO:0000313" key="1">
    <source>
        <dbReference type="EMBL" id="CCW16661.1"/>
    </source>
</evidence>
<protein>
    <recommendedName>
        <fullName evidence="3">Transposase</fullName>
    </recommendedName>
</protein>
<proteinExistence type="predicted"/>
<reference evidence="1 2" key="1">
    <citation type="submission" date="2013-03" db="EMBL/GenBank/DDBJ databases">
        <authorList>
            <person name="Le V."/>
        </authorList>
    </citation>
    <scope>NUCLEOTIDE SEQUENCE [LARGE SCALE GENOMIC DNA]</scope>
    <source>
        <strain evidence="1 2">BiD32</strain>
    </source>
</reference>